<dbReference type="InterPro" id="IPR001841">
    <property type="entry name" value="Znf_RING"/>
</dbReference>
<name>A0A8J5G5K7_ZINOF</name>
<evidence type="ECO:0000259" key="5">
    <source>
        <dbReference type="PROSITE" id="PS50016"/>
    </source>
</evidence>
<dbReference type="SMART" id="SM00249">
    <property type="entry name" value="PHD"/>
    <property type="match status" value="1"/>
</dbReference>
<dbReference type="EMBL" id="JACMSC010000012">
    <property type="protein sequence ID" value="KAG6496738.1"/>
    <property type="molecule type" value="Genomic_DNA"/>
</dbReference>
<evidence type="ECO:0000256" key="3">
    <source>
        <dbReference type="ARBA" id="ARBA00022833"/>
    </source>
</evidence>
<organism evidence="7 8">
    <name type="scientific">Zingiber officinale</name>
    <name type="common">Ginger</name>
    <name type="synonym">Amomum zingiber</name>
    <dbReference type="NCBI Taxonomy" id="94328"/>
    <lineage>
        <taxon>Eukaryota</taxon>
        <taxon>Viridiplantae</taxon>
        <taxon>Streptophyta</taxon>
        <taxon>Embryophyta</taxon>
        <taxon>Tracheophyta</taxon>
        <taxon>Spermatophyta</taxon>
        <taxon>Magnoliopsida</taxon>
        <taxon>Liliopsida</taxon>
        <taxon>Zingiberales</taxon>
        <taxon>Zingiberaceae</taxon>
        <taxon>Zingiber</taxon>
    </lineage>
</organism>
<dbReference type="PROSITE" id="PS50016">
    <property type="entry name" value="ZF_PHD_2"/>
    <property type="match status" value="1"/>
</dbReference>
<evidence type="ECO:0000259" key="6">
    <source>
        <dbReference type="PROSITE" id="PS50089"/>
    </source>
</evidence>
<dbReference type="Proteomes" id="UP000734854">
    <property type="component" value="Unassembled WGS sequence"/>
</dbReference>
<dbReference type="SMART" id="SM00184">
    <property type="entry name" value="RING"/>
    <property type="match status" value="2"/>
</dbReference>
<feature type="domain" description="RING-type" evidence="6">
    <location>
        <begin position="88"/>
        <end position="129"/>
    </location>
</feature>
<proteinExistence type="predicted"/>
<reference evidence="7 8" key="1">
    <citation type="submission" date="2020-08" db="EMBL/GenBank/DDBJ databases">
        <title>Plant Genome Project.</title>
        <authorList>
            <person name="Zhang R.-G."/>
        </authorList>
    </citation>
    <scope>NUCLEOTIDE SEQUENCE [LARGE SCALE GENOMIC DNA]</scope>
    <source>
        <tissue evidence="7">Rhizome</tissue>
    </source>
</reference>
<keyword evidence="8" id="KW-1185">Reference proteome</keyword>
<dbReference type="AlphaFoldDB" id="A0A8J5G5K7"/>
<evidence type="ECO:0000256" key="2">
    <source>
        <dbReference type="ARBA" id="ARBA00022771"/>
    </source>
</evidence>
<dbReference type="Pfam" id="PF00628">
    <property type="entry name" value="PHD"/>
    <property type="match status" value="1"/>
</dbReference>
<evidence type="ECO:0000256" key="4">
    <source>
        <dbReference type="PROSITE-ProRule" id="PRU00175"/>
    </source>
</evidence>
<dbReference type="GO" id="GO:0008270">
    <property type="term" value="F:zinc ion binding"/>
    <property type="evidence" value="ECO:0007669"/>
    <property type="project" value="UniProtKB-KW"/>
</dbReference>
<sequence length="262" mass="30801">MNSVVGDGLKTLDKSKPKMEIDLMPPELRRLLKREKDRKQRFKRRRALEKLQLEGEWEYKRMYKRLNTKYEGKAKIEAEEEEEKEHTCGICFSGSRRSIRGRINSCDHYFCFVCIMEWAKIETSCPLCKRHFESICRPPVRGVFRFKRVVDVPVRRQVNHRRDLDPYEYIPCSFCSACDHRRRLLVCGLCDLGIHRSCVGLGDPLPRQGNWYCPDCTICKDWHSRPDSCLQNGSSSQTLNQSRTDDPESIRKAWEMMELGSS</sequence>
<comment type="caution">
    <text evidence="7">The sequence shown here is derived from an EMBL/GenBank/DDBJ whole genome shotgun (WGS) entry which is preliminary data.</text>
</comment>
<feature type="domain" description="PHD-type" evidence="5">
    <location>
        <begin position="172"/>
        <end position="219"/>
    </location>
</feature>
<accession>A0A8J5G5K7</accession>
<keyword evidence="2 4" id="KW-0863">Zinc-finger</keyword>
<protein>
    <submittedName>
        <fullName evidence="7">Uncharacterized protein</fullName>
    </submittedName>
</protein>
<gene>
    <name evidence="7" type="ORF">ZIOFF_044609</name>
</gene>
<dbReference type="InterPro" id="IPR017907">
    <property type="entry name" value="Znf_RING_CS"/>
</dbReference>
<keyword evidence="3" id="KW-0862">Zinc</keyword>
<dbReference type="PANTHER" id="PTHR47177">
    <property type="entry name" value="F18C1.6 PROTEIN"/>
    <property type="match status" value="1"/>
</dbReference>
<evidence type="ECO:0000313" key="7">
    <source>
        <dbReference type="EMBL" id="KAG6496738.1"/>
    </source>
</evidence>
<dbReference type="InterPro" id="IPR019787">
    <property type="entry name" value="Znf_PHD-finger"/>
</dbReference>
<dbReference type="Pfam" id="PF13639">
    <property type="entry name" value="zf-RING_2"/>
    <property type="match status" value="1"/>
</dbReference>
<evidence type="ECO:0000256" key="1">
    <source>
        <dbReference type="ARBA" id="ARBA00022723"/>
    </source>
</evidence>
<keyword evidence="1" id="KW-0479">Metal-binding</keyword>
<dbReference type="PANTHER" id="PTHR47177:SF4">
    <property type="entry name" value="OS06G0283200 PROTEIN"/>
    <property type="match status" value="1"/>
</dbReference>
<dbReference type="InterPro" id="IPR001965">
    <property type="entry name" value="Znf_PHD"/>
</dbReference>
<dbReference type="PROSITE" id="PS50089">
    <property type="entry name" value="ZF_RING_2"/>
    <property type="match status" value="1"/>
</dbReference>
<dbReference type="OrthoDB" id="365379at2759"/>
<dbReference type="PROSITE" id="PS00518">
    <property type="entry name" value="ZF_RING_1"/>
    <property type="match status" value="1"/>
</dbReference>
<evidence type="ECO:0000313" key="8">
    <source>
        <dbReference type="Proteomes" id="UP000734854"/>
    </source>
</evidence>